<name>A0A6J5P3P7_9CAUD</name>
<dbReference type="EMBL" id="LR796776">
    <property type="protein sequence ID" value="CAB4165672.1"/>
    <property type="molecule type" value="Genomic_DNA"/>
</dbReference>
<evidence type="ECO:0000313" key="4">
    <source>
        <dbReference type="EMBL" id="CAB4221010.1"/>
    </source>
</evidence>
<dbReference type="EMBL" id="LR797502">
    <property type="protein sequence ID" value="CAB4221010.1"/>
    <property type="molecule type" value="Genomic_DNA"/>
</dbReference>
<gene>
    <name evidence="3" type="ORF">UFOVP1146_24</name>
    <name evidence="4" type="ORF">UFOVP1638_121</name>
    <name evidence="1" type="ORF">UFOVP812_357</name>
    <name evidence="2" type="ORF">UFOVP818_208</name>
</gene>
<organism evidence="2">
    <name type="scientific">uncultured Caudovirales phage</name>
    <dbReference type="NCBI Taxonomy" id="2100421"/>
    <lineage>
        <taxon>Viruses</taxon>
        <taxon>Duplodnaviria</taxon>
        <taxon>Heunggongvirae</taxon>
        <taxon>Uroviricota</taxon>
        <taxon>Caudoviricetes</taxon>
        <taxon>Peduoviridae</taxon>
        <taxon>Maltschvirus</taxon>
        <taxon>Maltschvirus maltsch</taxon>
    </lineage>
</organism>
<sequence length="413" mass="44300">MSFGQDFLQGFLGSDGLKDYSHASKTFRTDGYNLAPRNKFLFHVYFTINTSQIPALKASMGGGSDVAEIGLLVKNIQLPNYTMGVETMNQYNRKRLVQTKIDYGPVKIEFHDDNGDRVRNMWYNYFSYYYKDPSQAYGSASNTNGTIGAGPVSCPGFDYNGRDIYDSYRSINDWGYIGESFSDGTGGTGVTGLGSGKPPFFKDIKIFGLSQHKFAEYVLINPMITDFTHDTYDYAQGNGIMSHSMTIKYETVKYYSGAVSGVRPDTNVVGFADPAYYDQVRSSLSRPGSKATILGQGGLLDTGVGIIEDLQSGGVAGIIGAVQKAGATYNTFKGKDIASIALNEVKANATTILKESLPGAVRGAIGTAATTGPAVGVGARPATTGSLDGVFFPVPPRVYTAAEQQALAGIKIT</sequence>
<evidence type="ECO:0000313" key="2">
    <source>
        <dbReference type="EMBL" id="CAB4165672.1"/>
    </source>
</evidence>
<protein>
    <submittedName>
        <fullName evidence="2">Uncharacterized protein</fullName>
    </submittedName>
</protein>
<evidence type="ECO:0000313" key="3">
    <source>
        <dbReference type="EMBL" id="CAB4186664.1"/>
    </source>
</evidence>
<dbReference type="EMBL" id="LR797099">
    <property type="protein sequence ID" value="CAB4186664.1"/>
    <property type="molecule type" value="Genomic_DNA"/>
</dbReference>
<proteinExistence type="predicted"/>
<accession>A0A6J5P3P7</accession>
<evidence type="ECO:0000313" key="1">
    <source>
        <dbReference type="EMBL" id="CAB4164088.1"/>
    </source>
</evidence>
<dbReference type="EMBL" id="LR796758">
    <property type="protein sequence ID" value="CAB4164088.1"/>
    <property type="molecule type" value="Genomic_DNA"/>
</dbReference>
<reference evidence="2" key="1">
    <citation type="submission" date="2020-04" db="EMBL/GenBank/DDBJ databases">
        <authorList>
            <person name="Chiriac C."/>
            <person name="Salcher M."/>
            <person name="Ghai R."/>
            <person name="Kavagutti S V."/>
        </authorList>
    </citation>
    <scope>NUCLEOTIDE SEQUENCE</scope>
</reference>